<evidence type="ECO:0000313" key="3">
    <source>
        <dbReference type="Proteomes" id="UP000018936"/>
    </source>
</evidence>
<dbReference type="Proteomes" id="UP000018936">
    <property type="component" value="Unassembled WGS sequence"/>
</dbReference>
<evidence type="ECO:0000256" key="1">
    <source>
        <dbReference type="SAM" id="MobiDB-lite"/>
    </source>
</evidence>
<reference evidence="2 3" key="1">
    <citation type="journal article" date="2013" name="Proc. Natl. Acad. Sci. U.S.A.">
        <title>The king cobra genome reveals dynamic gene evolution and adaptation in the snake venom system.</title>
        <authorList>
            <person name="Vonk F.J."/>
            <person name="Casewell N.R."/>
            <person name="Henkel C.V."/>
            <person name="Heimberg A.M."/>
            <person name="Jansen H.J."/>
            <person name="McCleary R.J."/>
            <person name="Kerkkamp H.M."/>
            <person name="Vos R.A."/>
            <person name="Guerreiro I."/>
            <person name="Calvete J.J."/>
            <person name="Wuster W."/>
            <person name="Woods A.E."/>
            <person name="Logan J.M."/>
            <person name="Harrison R.A."/>
            <person name="Castoe T.A."/>
            <person name="de Koning A.P."/>
            <person name="Pollock D.D."/>
            <person name="Yandell M."/>
            <person name="Calderon D."/>
            <person name="Renjifo C."/>
            <person name="Currier R.B."/>
            <person name="Salgado D."/>
            <person name="Pla D."/>
            <person name="Sanz L."/>
            <person name="Hyder A.S."/>
            <person name="Ribeiro J.M."/>
            <person name="Arntzen J.W."/>
            <person name="van den Thillart G.E."/>
            <person name="Boetzer M."/>
            <person name="Pirovano W."/>
            <person name="Dirks R.P."/>
            <person name="Spaink H.P."/>
            <person name="Duboule D."/>
            <person name="McGlinn E."/>
            <person name="Kini R.M."/>
            <person name="Richardson M.K."/>
        </authorList>
    </citation>
    <scope>NUCLEOTIDE SEQUENCE</scope>
    <source>
        <tissue evidence="2">Blood</tissue>
    </source>
</reference>
<feature type="compositionally biased region" description="Polar residues" evidence="1">
    <location>
        <begin position="74"/>
        <end position="91"/>
    </location>
</feature>
<feature type="region of interest" description="Disordered" evidence="1">
    <location>
        <begin position="62"/>
        <end position="127"/>
    </location>
</feature>
<comment type="caution">
    <text evidence="2">The sequence shown here is derived from an EMBL/GenBank/DDBJ whole genome shotgun (WGS) entry which is preliminary data.</text>
</comment>
<feature type="non-terminal residue" evidence="2">
    <location>
        <position position="1"/>
    </location>
</feature>
<sequence length="127" mass="13066">MRFEPANVCLSASSRIMSEVVPPPLLNEQKAPLVGKAEAQPGCRTPPAFHPAAPSLPAAAVTLPAPNEAPGAKTPTTPVSEASSALQTRQPSPLPAVPLLEAESLPPKSDRPPPIGAPSILDYDSHS</sequence>
<protein>
    <submittedName>
        <fullName evidence="2">Formin-like protein 13</fullName>
    </submittedName>
</protein>
<name>V8NXK2_OPHHA</name>
<gene>
    <name evidence="2" type="primary">FH13</name>
    <name evidence="2" type="ORF">L345_07924</name>
</gene>
<keyword evidence="3" id="KW-1185">Reference proteome</keyword>
<dbReference type="AlphaFoldDB" id="V8NXK2"/>
<accession>V8NXK2</accession>
<dbReference type="EMBL" id="AZIM01001596">
    <property type="protein sequence ID" value="ETE66307.1"/>
    <property type="molecule type" value="Genomic_DNA"/>
</dbReference>
<proteinExistence type="predicted"/>
<evidence type="ECO:0000313" key="2">
    <source>
        <dbReference type="EMBL" id="ETE66307.1"/>
    </source>
</evidence>
<organism evidence="2 3">
    <name type="scientific">Ophiophagus hannah</name>
    <name type="common">King cobra</name>
    <name type="synonym">Naja hannah</name>
    <dbReference type="NCBI Taxonomy" id="8665"/>
    <lineage>
        <taxon>Eukaryota</taxon>
        <taxon>Metazoa</taxon>
        <taxon>Chordata</taxon>
        <taxon>Craniata</taxon>
        <taxon>Vertebrata</taxon>
        <taxon>Euteleostomi</taxon>
        <taxon>Lepidosauria</taxon>
        <taxon>Squamata</taxon>
        <taxon>Bifurcata</taxon>
        <taxon>Unidentata</taxon>
        <taxon>Episquamata</taxon>
        <taxon>Toxicofera</taxon>
        <taxon>Serpentes</taxon>
        <taxon>Colubroidea</taxon>
        <taxon>Elapidae</taxon>
        <taxon>Elapinae</taxon>
        <taxon>Ophiophagus</taxon>
    </lineage>
</organism>